<evidence type="ECO:0000259" key="2">
    <source>
        <dbReference type="SMART" id="SM00287"/>
    </source>
</evidence>
<protein>
    <submittedName>
        <fullName evidence="3">SH3 domain protein</fullName>
    </submittedName>
</protein>
<evidence type="ECO:0000256" key="1">
    <source>
        <dbReference type="ARBA" id="ARBA00007553"/>
    </source>
</evidence>
<dbReference type="Pfam" id="PF08239">
    <property type="entry name" value="SH3_3"/>
    <property type="match status" value="1"/>
</dbReference>
<feature type="domain" description="SH3b" evidence="2">
    <location>
        <begin position="191"/>
        <end position="258"/>
    </location>
</feature>
<accession>A0A8S5LT41</accession>
<comment type="similarity">
    <text evidence="1">Belongs to the N-acetylmuramoyl-L-alanine amidase 2 family.</text>
</comment>
<evidence type="ECO:0000313" key="3">
    <source>
        <dbReference type="EMBL" id="DAD73164.1"/>
    </source>
</evidence>
<name>A0A8S5LT41_9CAUD</name>
<dbReference type="Gene3D" id="2.30.30.40">
    <property type="entry name" value="SH3 Domains"/>
    <property type="match status" value="1"/>
</dbReference>
<proteinExistence type="inferred from homology"/>
<dbReference type="InterPro" id="IPR003646">
    <property type="entry name" value="SH3-like_bac-type"/>
</dbReference>
<dbReference type="InterPro" id="IPR057370">
    <property type="entry name" value="ELLD"/>
</dbReference>
<dbReference type="Pfam" id="PF25309">
    <property type="entry name" value="ELLD"/>
    <property type="match status" value="1"/>
</dbReference>
<reference evidence="3" key="1">
    <citation type="journal article" date="2021" name="Proc. Natl. Acad. Sci. U.S.A.">
        <title>A Catalog of Tens of Thousands of Viruses from Human Metagenomes Reveals Hidden Associations with Chronic Diseases.</title>
        <authorList>
            <person name="Tisza M.J."/>
            <person name="Buck C.B."/>
        </authorList>
    </citation>
    <scope>NUCLEOTIDE SEQUENCE</scope>
    <source>
        <strain evidence="3">Ct25F5</strain>
    </source>
</reference>
<sequence>MAVGIAHAVMSENKDKYGEVGDQLQTSSTNDRKGEIRLADWYNRSGGWDEYLECTDRELAANAAAWAVKIANSKNYGYSQGGGVKDGRWSGYKSIKSVGFDQGKGNFDCSSLVISSYVLAGCPKLQATGYTGNMSRFLMATGKFQKYTDAAHIRSAASAKIGGVYVAKGAHTAIVVSGVPAPAAAPETEEKKKPYVLVSGSVWVRQKPGMDGAKLFVARKGDRLDYLGVTETDNAGNKWYKVDTAKGIGYISAFANKKVKYTKLVTNA</sequence>
<organism evidence="3">
    <name type="scientific">Myoviridae sp. ct25F5</name>
    <dbReference type="NCBI Taxonomy" id="2826604"/>
    <lineage>
        <taxon>Viruses</taxon>
        <taxon>Duplodnaviria</taxon>
        <taxon>Heunggongvirae</taxon>
        <taxon>Uroviricota</taxon>
        <taxon>Caudoviricetes</taxon>
    </lineage>
</organism>
<dbReference type="SMART" id="SM00287">
    <property type="entry name" value="SH3b"/>
    <property type="match status" value="1"/>
</dbReference>
<dbReference type="EMBL" id="BK014731">
    <property type="protein sequence ID" value="DAD73164.1"/>
    <property type="molecule type" value="Genomic_DNA"/>
</dbReference>